<dbReference type="OrthoDB" id="1953676at2"/>
<evidence type="ECO:0000313" key="2">
    <source>
        <dbReference type="Proteomes" id="UP000184245"/>
    </source>
</evidence>
<dbReference type="Proteomes" id="UP000184245">
    <property type="component" value="Unassembled WGS sequence"/>
</dbReference>
<dbReference type="STRING" id="1122155.SAMN02745158_02822"/>
<name>A0A1M4ZL22_9CLOT</name>
<dbReference type="AlphaFoldDB" id="A0A1M4ZL22"/>
<reference evidence="1 2" key="1">
    <citation type="submission" date="2016-11" db="EMBL/GenBank/DDBJ databases">
        <authorList>
            <person name="Jaros S."/>
            <person name="Januszkiewicz K."/>
            <person name="Wedrychowicz H."/>
        </authorList>
    </citation>
    <scope>NUCLEOTIDE SEQUENCE [LARGE SCALE GENOMIC DNA]</scope>
    <source>
        <strain evidence="1 2">DSM 17459</strain>
    </source>
</reference>
<dbReference type="EMBL" id="FQVI01000015">
    <property type="protein sequence ID" value="SHF18668.1"/>
    <property type="molecule type" value="Genomic_DNA"/>
</dbReference>
<dbReference type="RefSeq" id="WP_072852835.1">
    <property type="nucleotide sequence ID" value="NZ_FQVI01000015.1"/>
</dbReference>
<keyword evidence="2" id="KW-1185">Reference proteome</keyword>
<sequence length="142" mass="15978">MVQLIVGKKGKGKTKELLDRVNKTIKSANGSVVYLDKNVKHMYELNNKVRLIDVSTFPLKNPDEFVGFICGIISQDHDLEEMYLDSFLNISKLEQMEDGDIAGTIRQIEAIGKEFSITFTLSVSKDADELPEDLKDKIIVSL</sequence>
<protein>
    <recommendedName>
        <fullName evidence="3">Twitching motility protein PilT</fullName>
    </recommendedName>
</protein>
<gene>
    <name evidence="1" type="ORF">SAMN02745158_02822</name>
</gene>
<evidence type="ECO:0008006" key="3">
    <source>
        <dbReference type="Google" id="ProtNLM"/>
    </source>
</evidence>
<evidence type="ECO:0000313" key="1">
    <source>
        <dbReference type="EMBL" id="SHF18668.1"/>
    </source>
</evidence>
<proteinExistence type="predicted"/>
<organism evidence="1 2">
    <name type="scientific">Lactonifactor longoviformis DSM 17459</name>
    <dbReference type="NCBI Taxonomy" id="1122155"/>
    <lineage>
        <taxon>Bacteria</taxon>
        <taxon>Bacillati</taxon>
        <taxon>Bacillota</taxon>
        <taxon>Clostridia</taxon>
        <taxon>Eubacteriales</taxon>
        <taxon>Clostridiaceae</taxon>
        <taxon>Lactonifactor</taxon>
    </lineage>
</organism>
<accession>A0A1M4ZL22</accession>